<dbReference type="PIRSF" id="PIRSF000484">
    <property type="entry name" value="NAPRT"/>
    <property type="match status" value="1"/>
</dbReference>
<comment type="catalytic activity">
    <reaction evidence="8 9">
        <text>5-phospho-alpha-D-ribose 1-diphosphate + nicotinate + ATP + H2O = nicotinate beta-D-ribonucleotide + ADP + phosphate + diphosphate</text>
        <dbReference type="Rhea" id="RHEA:36163"/>
        <dbReference type="ChEBI" id="CHEBI:15377"/>
        <dbReference type="ChEBI" id="CHEBI:30616"/>
        <dbReference type="ChEBI" id="CHEBI:32544"/>
        <dbReference type="ChEBI" id="CHEBI:33019"/>
        <dbReference type="ChEBI" id="CHEBI:43474"/>
        <dbReference type="ChEBI" id="CHEBI:57502"/>
        <dbReference type="ChEBI" id="CHEBI:58017"/>
        <dbReference type="ChEBI" id="CHEBI:456216"/>
        <dbReference type="EC" id="6.3.4.21"/>
    </reaction>
</comment>
<sequence length="480" mass="54564">MTERNLTMLTDFYEFTMANGYFEKGIGNRRAYFDMFFRRVPDGGGYAIMAGVEQLIEYFNNLHFSEEDIAYLRSRKCFSESFLNYLRDFEFECDVWAVPEGTPVFPGEPLVTVAGPMIQAQFVETMILLTINHQTLIATKANRITRAAEGRTVLEFGSRRAQGYDGAILGARAAYIGGCQGTACVLSDRDYKIPAGGTMAHSWVQMFDSEYEAFKAYADIYPDNCVFLVDTYNVLKSGVPNAIRVAKELEAEKGIRARGIRLDSGDIAYLSIEARKMLDAAGFEDMQIMASNSLDEYLVRDLLVQGARVDSFGIGERLITSKSEPVFGGVYKLAAVEDENGEIIPKIKVSENVEKITTPHFKQVYRLFDNKTGKALGDVLTVHDEQIDASLPYVLFHPVYTWKQRIVTDYTVRPLRVQLFKHGKCVYNSPDVEDIRKYCIREVDTLWDQIKRFENPQTYFVDLSKKLWSCKNELLEACRI</sequence>
<dbReference type="NCBIfam" id="NF009131">
    <property type="entry name" value="PRK12484.1"/>
    <property type="match status" value="1"/>
</dbReference>
<evidence type="ECO:0000256" key="2">
    <source>
        <dbReference type="ARBA" id="ARBA00010897"/>
    </source>
</evidence>
<dbReference type="SUPFAM" id="SSF51690">
    <property type="entry name" value="Nicotinate/Quinolinate PRTase C-terminal domain-like"/>
    <property type="match status" value="1"/>
</dbReference>
<dbReference type="AlphaFoldDB" id="A0AAW4VX03"/>
<keyword evidence="5 9" id="KW-0436">Ligase</keyword>
<dbReference type="FunFam" id="3.20.20.70:FF:000076">
    <property type="entry name" value="Nicotinate phosphoribosyltransferase"/>
    <property type="match status" value="1"/>
</dbReference>
<dbReference type="SUPFAM" id="SSF54675">
    <property type="entry name" value="Nicotinate/Quinolinate PRTase N-terminal domain-like"/>
    <property type="match status" value="1"/>
</dbReference>
<comment type="pathway">
    <text evidence="1 9">Cofactor biosynthesis; NAD(+) biosynthesis; nicotinate D-ribonucleotide from nicotinate: step 1/1.</text>
</comment>
<dbReference type="CDD" id="cd01570">
    <property type="entry name" value="NAPRTase_A"/>
    <property type="match status" value="1"/>
</dbReference>
<evidence type="ECO:0000313" key="14">
    <source>
        <dbReference type="Proteomes" id="UP001298753"/>
    </source>
</evidence>
<comment type="function">
    <text evidence="9">Catalyzes the first step in the biosynthesis of NAD from nicotinic acid, the ATP-dependent synthesis of beta-nicotinate D-ribonucleotide from nicotinate and 5-phospho-D-ribose 1-phosphate.</text>
</comment>
<comment type="similarity">
    <text evidence="2 9">Belongs to the NAPRTase family.</text>
</comment>
<evidence type="ECO:0000256" key="3">
    <source>
        <dbReference type="ARBA" id="ARBA00013236"/>
    </source>
</evidence>
<dbReference type="Pfam" id="PF17767">
    <property type="entry name" value="NAPRTase_N"/>
    <property type="match status" value="1"/>
</dbReference>
<dbReference type="Proteomes" id="UP001298753">
    <property type="component" value="Unassembled WGS sequence"/>
</dbReference>
<evidence type="ECO:0000256" key="9">
    <source>
        <dbReference type="RuleBase" id="RU365100"/>
    </source>
</evidence>
<dbReference type="InterPro" id="IPR006405">
    <property type="entry name" value="Nic_PRibTrfase_pncB"/>
</dbReference>
<dbReference type="GO" id="GO:0005829">
    <property type="term" value="C:cytosol"/>
    <property type="evidence" value="ECO:0007669"/>
    <property type="project" value="TreeGrafter"/>
</dbReference>
<evidence type="ECO:0000313" key="13">
    <source>
        <dbReference type="EMBL" id="MCC2175648.1"/>
    </source>
</evidence>
<dbReference type="EMBL" id="JAJEPX010000001">
    <property type="protein sequence ID" value="MCC2175648.1"/>
    <property type="molecule type" value="Genomic_DNA"/>
</dbReference>
<dbReference type="NCBIfam" id="TIGR01513">
    <property type="entry name" value="NAPRTase_put"/>
    <property type="match status" value="1"/>
</dbReference>
<evidence type="ECO:0000256" key="7">
    <source>
        <dbReference type="ARBA" id="ARBA00022679"/>
    </source>
</evidence>
<dbReference type="Gene3D" id="3.20.20.70">
    <property type="entry name" value="Aldolase class I"/>
    <property type="match status" value="1"/>
</dbReference>
<dbReference type="GO" id="GO:0004516">
    <property type="term" value="F:nicotinate phosphoribosyltransferase activity"/>
    <property type="evidence" value="ECO:0007669"/>
    <property type="project" value="UniProtKB-UniRule"/>
</dbReference>
<evidence type="ECO:0000256" key="8">
    <source>
        <dbReference type="ARBA" id="ARBA00048668"/>
    </source>
</evidence>
<comment type="caution">
    <text evidence="13">The sequence shown here is derived from an EMBL/GenBank/DDBJ whole genome shotgun (WGS) entry which is preliminary data.</text>
</comment>
<dbReference type="InterPro" id="IPR036068">
    <property type="entry name" value="Nicotinate_pribotase-like_C"/>
</dbReference>
<dbReference type="GeneID" id="98660463"/>
<evidence type="ECO:0000256" key="5">
    <source>
        <dbReference type="ARBA" id="ARBA00022598"/>
    </source>
</evidence>
<feature type="domain" description="Nicotinate phosphoribosyltransferase N-terminal" evidence="11">
    <location>
        <begin position="8"/>
        <end position="132"/>
    </location>
</feature>
<evidence type="ECO:0000256" key="6">
    <source>
        <dbReference type="ARBA" id="ARBA00022642"/>
    </source>
</evidence>
<dbReference type="NCBIfam" id="NF006695">
    <property type="entry name" value="PRK09243.1-2"/>
    <property type="match status" value="1"/>
</dbReference>
<dbReference type="PANTHER" id="PTHR11098">
    <property type="entry name" value="NICOTINATE PHOSPHORIBOSYLTRANSFERASE"/>
    <property type="match status" value="1"/>
</dbReference>
<proteinExistence type="inferred from homology"/>
<dbReference type="InterPro" id="IPR041525">
    <property type="entry name" value="N/Namide_PRibTrfase"/>
</dbReference>
<evidence type="ECO:0000259" key="10">
    <source>
        <dbReference type="Pfam" id="PF04095"/>
    </source>
</evidence>
<keyword evidence="14" id="KW-1185">Reference proteome</keyword>
<keyword evidence="7 9" id="KW-0808">Transferase</keyword>
<dbReference type="EC" id="6.3.4.21" evidence="3 9"/>
<dbReference type="InterPro" id="IPR007229">
    <property type="entry name" value="Nic_PRibTrfase-Fam"/>
</dbReference>
<keyword evidence="13" id="KW-0328">Glycosyltransferase</keyword>
<protein>
    <recommendedName>
        <fullName evidence="3 9">Nicotinate phosphoribosyltransferase</fullName>
        <ecNumber evidence="3 9">6.3.4.21</ecNumber>
    </recommendedName>
</protein>
<keyword evidence="6 9" id="KW-0662">Pyridine nucleotide biosynthesis</keyword>
<evidence type="ECO:0000259" key="11">
    <source>
        <dbReference type="Pfam" id="PF17767"/>
    </source>
</evidence>
<comment type="PTM">
    <text evidence="9">Transiently phosphorylated on a His residue during the reaction cycle. Phosphorylation strongly increases the affinity for substrates and increases the rate of nicotinate D-ribonucleotide production. Dephosphorylation regenerates the low-affinity form of the enzyme, leading to product release.</text>
</comment>
<evidence type="ECO:0000259" key="12">
    <source>
        <dbReference type="Pfam" id="PF17956"/>
    </source>
</evidence>
<dbReference type="Pfam" id="PF04095">
    <property type="entry name" value="NAPRTase"/>
    <property type="match status" value="1"/>
</dbReference>
<evidence type="ECO:0000256" key="4">
    <source>
        <dbReference type="ARBA" id="ARBA00022553"/>
    </source>
</evidence>
<feature type="domain" description="Nicotinate phosphoribosyltransferase C-terminal" evidence="12">
    <location>
        <begin position="362"/>
        <end position="471"/>
    </location>
</feature>
<accession>A0AAW4VX03</accession>
<reference evidence="13 14" key="1">
    <citation type="submission" date="2021-10" db="EMBL/GenBank/DDBJ databases">
        <title>Anaerobic single-cell dispensing facilitates the cultivation of human gut bacteria.</title>
        <authorList>
            <person name="Afrizal A."/>
        </authorList>
    </citation>
    <scope>NUCLEOTIDE SEQUENCE [LARGE SCALE GENOMIC DNA]</scope>
    <source>
        <strain evidence="13 14">CLA-AA-H270</strain>
    </source>
</reference>
<dbReference type="InterPro" id="IPR041619">
    <property type="entry name" value="NAPRTase_C"/>
</dbReference>
<dbReference type="GO" id="GO:0047280">
    <property type="term" value="F:nicotinamide phosphoribosyltransferase activity"/>
    <property type="evidence" value="ECO:0007669"/>
    <property type="project" value="UniProtKB-ARBA"/>
</dbReference>
<dbReference type="Pfam" id="PF17956">
    <property type="entry name" value="NAPRTase_C"/>
    <property type="match status" value="1"/>
</dbReference>
<dbReference type="Gene3D" id="3.20.140.10">
    <property type="entry name" value="nicotinate phosphoribosyltransferase"/>
    <property type="match status" value="1"/>
</dbReference>
<organism evidence="13 14">
    <name type="scientific">Agathobaculum butyriciproducens</name>
    <dbReference type="NCBI Taxonomy" id="1628085"/>
    <lineage>
        <taxon>Bacteria</taxon>
        <taxon>Bacillati</taxon>
        <taxon>Bacillota</taxon>
        <taxon>Clostridia</taxon>
        <taxon>Eubacteriales</taxon>
        <taxon>Butyricicoccaceae</taxon>
        <taxon>Agathobaculum</taxon>
    </lineage>
</organism>
<name>A0AAW4VX03_9FIRM</name>
<dbReference type="RefSeq" id="WP_110436742.1">
    <property type="nucleotide sequence ID" value="NZ_DBEZDI010000072.1"/>
</dbReference>
<evidence type="ECO:0000256" key="1">
    <source>
        <dbReference type="ARBA" id="ARBA00004952"/>
    </source>
</evidence>
<keyword evidence="4" id="KW-0597">Phosphoprotein</keyword>
<dbReference type="PANTHER" id="PTHR11098:SF1">
    <property type="entry name" value="NICOTINATE PHOSPHORIBOSYLTRANSFERASE"/>
    <property type="match status" value="1"/>
</dbReference>
<dbReference type="InterPro" id="IPR040727">
    <property type="entry name" value="NAPRTase_N"/>
</dbReference>
<feature type="domain" description="Nicotinate/nicotinamide phosphoribosyltransferase" evidence="10">
    <location>
        <begin position="154"/>
        <end position="320"/>
    </location>
</feature>
<dbReference type="GO" id="GO:0034355">
    <property type="term" value="P:NAD+ biosynthetic process via the salvage pathway"/>
    <property type="evidence" value="ECO:0007669"/>
    <property type="project" value="TreeGrafter"/>
</dbReference>
<gene>
    <name evidence="13" type="ORF">LKD22_00640</name>
</gene>
<dbReference type="InterPro" id="IPR013785">
    <property type="entry name" value="Aldolase_TIM"/>
</dbReference>